<name>A0A3M7QCI3_BRAPC</name>
<dbReference type="Pfam" id="PF12937">
    <property type="entry name" value="F-box-like"/>
    <property type="match status" value="1"/>
</dbReference>
<dbReference type="InterPro" id="IPR007397">
    <property type="entry name" value="F-box-assoc_dom"/>
</dbReference>
<dbReference type="GO" id="GO:0019005">
    <property type="term" value="C:SCF ubiquitin ligase complex"/>
    <property type="evidence" value="ECO:0007669"/>
    <property type="project" value="TreeGrafter"/>
</dbReference>
<gene>
    <name evidence="3" type="ORF">BpHYR1_043230</name>
</gene>
<evidence type="ECO:0000259" key="2">
    <source>
        <dbReference type="PROSITE" id="PS51114"/>
    </source>
</evidence>
<dbReference type="GO" id="GO:0006516">
    <property type="term" value="P:glycoprotein catabolic process"/>
    <property type="evidence" value="ECO:0007669"/>
    <property type="project" value="TreeGrafter"/>
</dbReference>
<dbReference type="PANTHER" id="PTHR12125:SF5">
    <property type="entry name" value="F-BOX DOMAIN-CONTAINING PROTEIN"/>
    <property type="match status" value="1"/>
</dbReference>
<organism evidence="3 4">
    <name type="scientific">Brachionus plicatilis</name>
    <name type="common">Marine rotifer</name>
    <name type="synonym">Brachionus muelleri</name>
    <dbReference type="NCBI Taxonomy" id="10195"/>
    <lineage>
        <taxon>Eukaryota</taxon>
        <taxon>Metazoa</taxon>
        <taxon>Spiralia</taxon>
        <taxon>Gnathifera</taxon>
        <taxon>Rotifera</taxon>
        <taxon>Eurotatoria</taxon>
        <taxon>Monogononta</taxon>
        <taxon>Pseudotrocha</taxon>
        <taxon>Ploima</taxon>
        <taxon>Brachionidae</taxon>
        <taxon>Brachionus</taxon>
    </lineage>
</organism>
<keyword evidence="4" id="KW-1185">Reference proteome</keyword>
<dbReference type="PANTHER" id="PTHR12125">
    <property type="entry name" value="F-BOX ONLY PROTEIN 6-LIKE PROTEIN"/>
    <property type="match status" value="1"/>
</dbReference>
<dbReference type="STRING" id="10195.A0A3M7QCI3"/>
<dbReference type="Gene3D" id="2.60.120.260">
    <property type="entry name" value="Galactose-binding domain-like"/>
    <property type="match status" value="1"/>
</dbReference>
<dbReference type="AlphaFoldDB" id="A0A3M7QCI3"/>
<feature type="domain" description="FBA" evidence="2">
    <location>
        <begin position="99"/>
        <end position="318"/>
    </location>
</feature>
<dbReference type="FunFam" id="2.60.120.260:FF:000012">
    <property type="entry name" value="F-box only protein 2"/>
    <property type="match status" value="1"/>
</dbReference>
<dbReference type="SMART" id="SM00256">
    <property type="entry name" value="FBOX"/>
    <property type="match status" value="1"/>
</dbReference>
<dbReference type="PROSITE" id="PS51114">
    <property type="entry name" value="FBA"/>
    <property type="match status" value="1"/>
</dbReference>
<dbReference type="GO" id="GO:0061630">
    <property type="term" value="F:ubiquitin protein ligase activity"/>
    <property type="evidence" value="ECO:0007669"/>
    <property type="project" value="TreeGrafter"/>
</dbReference>
<evidence type="ECO:0000313" key="3">
    <source>
        <dbReference type="EMBL" id="RNA08932.1"/>
    </source>
</evidence>
<proteinExistence type="predicted"/>
<dbReference type="GO" id="GO:0005737">
    <property type="term" value="C:cytoplasm"/>
    <property type="evidence" value="ECO:0007669"/>
    <property type="project" value="TreeGrafter"/>
</dbReference>
<dbReference type="SMART" id="SM01198">
    <property type="entry name" value="FBA"/>
    <property type="match status" value="1"/>
</dbReference>
<comment type="caution">
    <text evidence="3">The sequence shown here is derived from an EMBL/GenBank/DDBJ whole genome shotgun (WGS) entry which is preliminary data.</text>
</comment>
<reference evidence="3 4" key="1">
    <citation type="journal article" date="2018" name="Sci. Rep.">
        <title>Genomic signatures of local adaptation to the degree of environmental predictability in rotifers.</title>
        <authorList>
            <person name="Franch-Gras L."/>
            <person name="Hahn C."/>
            <person name="Garcia-Roger E.M."/>
            <person name="Carmona M.J."/>
            <person name="Serra M."/>
            <person name="Gomez A."/>
        </authorList>
    </citation>
    <scope>NUCLEOTIDE SEQUENCE [LARGE SCALE GENOMIC DNA]</scope>
    <source>
        <strain evidence="3">HYR1</strain>
    </source>
</reference>
<dbReference type="GO" id="GO:0036503">
    <property type="term" value="P:ERAD pathway"/>
    <property type="evidence" value="ECO:0007669"/>
    <property type="project" value="TreeGrafter"/>
</dbReference>
<dbReference type="SUPFAM" id="SSF81383">
    <property type="entry name" value="F-box domain"/>
    <property type="match status" value="1"/>
</dbReference>
<dbReference type="OrthoDB" id="1107553at2759"/>
<protein>
    <submittedName>
        <fullName evidence="3">F-box only 6</fullName>
    </submittedName>
</protein>
<dbReference type="InterPro" id="IPR001810">
    <property type="entry name" value="F-box_dom"/>
</dbReference>
<feature type="domain" description="F-box" evidence="1">
    <location>
        <begin position="26"/>
        <end position="73"/>
    </location>
</feature>
<accession>A0A3M7QCI3</accession>
<evidence type="ECO:0000313" key="4">
    <source>
        <dbReference type="Proteomes" id="UP000276133"/>
    </source>
</evidence>
<dbReference type="Pfam" id="PF04300">
    <property type="entry name" value="FBA"/>
    <property type="match status" value="1"/>
</dbReference>
<dbReference type="Gene3D" id="1.20.1280.50">
    <property type="match status" value="1"/>
</dbReference>
<dbReference type="GO" id="GO:0031146">
    <property type="term" value="P:SCF-dependent proteasomal ubiquitin-dependent protein catabolic process"/>
    <property type="evidence" value="ECO:0007669"/>
    <property type="project" value="TreeGrafter"/>
</dbReference>
<dbReference type="EMBL" id="REGN01006594">
    <property type="protein sequence ID" value="RNA08932.1"/>
    <property type="molecule type" value="Genomic_DNA"/>
</dbReference>
<dbReference type="InterPro" id="IPR008979">
    <property type="entry name" value="Galactose-bd-like_sf"/>
</dbReference>
<dbReference type="InterPro" id="IPR039752">
    <property type="entry name" value="F-box_only"/>
</dbReference>
<evidence type="ECO:0000259" key="1">
    <source>
        <dbReference type="PROSITE" id="PS50181"/>
    </source>
</evidence>
<dbReference type="PROSITE" id="PS50181">
    <property type="entry name" value="FBOX"/>
    <property type="match status" value="1"/>
</dbReference>
<dbReference type="SUPFAM" id="SSF49785">
    <property type="entry name" value="Galactose-binding domain-like"/>
    <property type="match status" value="1"/>
</dbReference>
<dbReference type="Proteomes" id="UP000276133">
    <property type="component" value="Unassembled WGS sequence"/>
</dbReference>
<sequence>MFQLFINVFTQQAKIQEKNISEKKNSVSINDLPNEILALIFLNLPARQVCTSLSLTCKKWKNLIDSSSFWTEKLLHDSKANFQLIKYLNSDNCYLPKKLYFRNPYAKNLIKNPNGEQNFEHWAFKPNFCFEQNSNYEINNQNGHLDMSNLNSFQVSLFKSIRNTTESNGFLIEVENNGSQPILDNQSRQLTKFATSHFMGSKYQIIDLVKEGVDRNVIVKLKPKIEVIDFYSGRHDCDAEYHIRVSLFDDYLAKIYTISFDHIISQYNNGKWHKFYHVLENYPDNLRYILFHHGGKDTQYWAGYHGVKITKSTVRFNLNI</sequence>
<dbReference type="InterPro" id="IPR036047">
    <property type="entry name" value="F-box-like_dom_sf"/>
</dbReference>